<feature type="region of interest" description="Disordered" evidence="1">
    <location>
        <begin position="130"/>
        <end position="215"/>
    </location>
</feature>
<evidence type="ECO:0000313" key="2">
    <source>
        <dbReference type="EMBL" id="KAG0260161.1"/>
    </source>
</evidence>
<feature type="region of interest" description="Disordered" evidence="1">
    <location>
        <begin position="349"/>
        <end position="417"/>
    </location>
</feature>
<evidence type="ECO:0000256" key="1">
    <source>
        <dbReference type="SAM" id="MobiDB-lite"/>
    </source>
</evidence>
<dbReference type="EMBL" id="JAAAJB010000258">
    <property type="protein sequence ID" value="KAG0260161.1"/>
    <property type="molecule type" value="Genomic_DNA"/>
</dbReference>
<dbReference type="GO" id="GO:0000462">
    <property type="term" value="P:maturation of SSU-rRNA from tricistronic rRNA transcript (SSU-rRNA, 5.8S rRNA, LSU-rRNA)"/>
    <property type="evidence" value="ECO:0007669"/>
    <property type="project" value="TreeGrafter"/>
</dbReference>
<name>A0A9P6Q571_9FUNG</name>
<dbReference type="PANTHER" id="PTHR13237:SF9">
    <property type="entry name" value="NEUROGUIDIN"/>
    <property type="match status" value="1"/>
</dbReference>
<accession>A0A9P6Q571</accession>
<comment type="caution">
    <text evidence="2">The sequence shown here is derived from an EMBL/GenBank/DDBJ whole genome shotgun (WGS) entry which is preliminary data.</text>
</comment>
<evidence type="ECO:0000313" key="3">
    <source>
        <dbReference type="Proteomes" id="UP000807716"/>
    </source>
</evidence>
<protein>
    <submittedName>
        <fullName evidence="2">Uncharacterized protein</fullName>
    </submittedName>
</protein>
<dbReference type="PANTHER" id="PTHR13237">
    <property type="entry name" value="SOMETHING ABOUT SILENCING PROTEIN 10-RELATED"/>
    <property type="match status" value="1"/>
</dbReference>
<feature type="compositionally biased region" description="Acidic residues" evidence="1">
    <location>
        <begin position="191"/>
        <end position="210"/>
    </location>
</feature>
<dbReference type="Pfam" id="PF04000">
    <property type="entry name" value="Sas10_Utp3"/>
    <property type="match status" value="1"/>
</dbReference>
<reference evidence="2" key="1">
    <citation type="journal article" date="2020" name="Fungal Divers.">
        <title>Resolving the Mortierellaceae phylogeny through synthesis of multi-gene phylogenetics and phylogenomics.</title>
        <authorList>
            <person name="Vandepol N."/>
            <person name="Liber J."/>
            <person name="Desiro A."/>
            <person name="Na H."/>
            <person name="Kennedy M."/>
            <person name="Barry K."/>
            <person name="Grigoriev I.V."/>
            <person name="Miller A.N."/>
            <person name="O'Donnell K."/>
            <person name="Stajich J.E."/>
            <person name="Bonito G."/>
        </authorList>
    </citation>
    <scope>NUCLEOTIDE SEQUENCE</scope>
    <source>
        <strain evidence="2">BC1065</strain>
    </source>
</reference>
<organism evidence="2 3">
    <name type="scientific">Actinomortierella ambigua</name>
    <dbReference type="NCBI Taxonomy" id="1343610"/>
    <lineage>
        <taxon>Eukaryota</taxon>
        <taxon>Fungi</taxon>
        <taxon>Fungi incertae sedis</taxon>
        <taxon>Mucoromycota</taxon>
        <taxon>Mortierellomycotina</taxon>
        <taxon>Mortierellomycetes</taxon>
        <taxon>Mortierellales</taxon>
        <taxon>Mortierellaceae</taxon>
        <taxon>Actinomortierella</taxon>
    </lineage>
</organism>
<keyword evidence="3" id="KW-1185">Reference proteome</keyword>
<gene>
    <name evidence="2" type="ORF">DFQ27_003683</name>
</gene>
<dbReference type="GO" id="GO:0032040">
    <property type="term" value="C:small-subunit processome"/>
    <property type="evidence" value="ECO:0007669"/>
    <property type="project" value="TreeGrafter"/>
</dbReference>
<proteinExistence type="predicted"/>
<dbReference type="OrthoDB" id="203440at2759"/>
<feature type="compositionally biased region" description="Basic residues" evidence="1">
    <location>
        <begin position="408"/>
        <end position="417"/>
    </location>
</feature>
<feature type="compositionally biased region" description="Low complexity" evidence="1">
    <location>
        <begin position="130"/>
        <end position="148"/>
    </location>
</feature>
<sequence>MVAKEDALAADQATYIKHLNDLTASLNEIQAKLTPTVAKFQSKELDTSKGLSFLEAKYLVMLEYITSLGFVMHRKLEGGSIQGMPAVHSLIEQRTILEKIKPVEQKLKYQIDKLVRAAIIGQNPEAAAALRSSSSTTTPTLTVQQQRQLQEDGETTTSINAPSLAGAGGPLMTDPLAFRPNPKGLVAEAMEGGDQDDEQGAEGDGDDDEGKEGKVYRAPKMVPVHFEEDSSAVAKRLKYQARLQARAAKSRVMRDLVNELDDRPEEVSLDNDGVHYGMGLDDKQKERERYEEDNFTRTMLSKKELIRLRKGNMPRFENEFENLNDFAQMAPLQDDLESSELLRRNVMQRRKDRKVAAAAEMDRSDSDDDMGASRKRSRNTGGRDAFDGLMSDPRKRAKGRTAFDRSKRNLNRKKGRK</sequence>
<dbReference type="AlphaFoldDB" id="A0A9P6Q571"/>
<dbReference type="Proteomes" id="UP000807716">
    <property type="component" value="Unassembled WGS sequence"/>
</dbReference>
<dbReference type="InterPro" id="IPR007146">
    <property type="entry name" value="Sas10/Utp3/C1D"/>
</dbReference>